<reference evidence="3 4" key="1">
    <citation type="submission" date="2013-07" db="EMBL/GenBank/DDBJ databases">
        <title>Comparative Genomic and Metabolomic Analysis of Twelve Strains of Pseudoalteromonas luteoviolacea.</title>
        <authorList>
            <person name="Vynne N.G."/>
            <person name="Mansson M."/>
            <person name="Gram L."/>
        </authorList>
    </citation>
    <scope>NUCLEOTIDE SEQUENCE [LARGE SCALE GENOMIC DNA]</scope>
    <source>
        <strain evidence="3 4">S4060-1</strain>
    </source>
</reference>
<dbReference type="Pfam" id="PF00501">
    <property type="entry name" value="AMP-binding"/>
    <property type="match status" value="1"/>
</dbReference>
<dbReference type="PROSITE" id="PS00455">
    <property type="entry name" value="AMP_BINDING"/>
    <property type="match status" value="1"/>
</dbReference>
<dbReference type="EMBL" id="AUXX01000049">
    <property type="protein sequence ID" value="KZN60798.1"/>
    <property type="molecule type" value="Genomic_DNA"/>
</dbReference>
<dbReference type="Gene3D" id="3.30.300.30">
    <property type="match status" value="1"/>
</dbReference>
<dbReference type="SUPFAM" id="SSF56801">
    <property type="entry name" value="Acetyl-CoA synthetase-like"/>
    <property type="match status" value="1"/>
</dbReference>
<dbReference type="Proteomes" id="UP000076661">
    <property type="component" value="Unassembled WGS sequence"/>
</dbReference>
<feature type="domain" description="Condensation" evidence="2">
    <location>
        <begin position="1"/>
        <end position="164"/>
    </location>
</feature>
<dbReference type="FunFam" id="3.40.50.12780:FF:000012">
    <property type="entry name" value="Non-ribosomal peptide synthetase"/>
    <property type="match status" value="1"/>
</dbReference>
<dbReference type="NCBIfam" id="TIGR01733">
    <property type="entry name" value="AA-adenyl-dom"/>
    <property type="match status" value="1"/>
</dbReference>
<feature type="non-terminal residue" evidence="3">
    <location>
        <position position="1"/>
    </location>
</feature>
<dbReference type="PANTHER" id="PTHR45527">
    <property type="entry name" value="NONRIBOSOMAL PEPTIDE SYNTHETASE"/>
    <property type="match status" value="1"/>
</dbReference>
<dbReference type="GO" id="GO:0005737">
    <property type="term" value="C:cytoplasm"/>
    <property type="evidence" value="ECO:0007669"/>
    <property type="project" value="TreeGrafter"/>
</dbReference>
<evidence type="ECO:0000313" key="3">
    <source>
        <dbReference type="EMBL" id="KZN60798.1"/>
    </source>
</evidence>
<organism evidence="3 4">
    <name type="scientific">Pseudoalteromonas luteoviolacea S4060-1</name>
    <dbReference type="NCBI Taxonomy" id="1365257"/>
    <lineage>
        <taxon>Bacteria</taxon>
        <taxon>Pseudomonadati</taxon>
        <taxon>Pseudomonadota</taxon>
        <taxon>Gammaproteobacteria</taxon>
        <taxon>Alteromonadales</taxon>
        <taxon>Pseudoalteromonadaceae</taxon>
        <taxon>Pseudoalteromonas</taxon>
    </lineage>
</organism>
<dbReference type="SUPFAM" id="SSF52777">
    <property type="entry name" value="CoA-dependent acyltransferases"/>
    <property type="match status" value="1"/>
</dbReference>
<dbReference type="InterPro" id="IPR000873">
    <property type="entry name" value="AMP-dep_synth/lig_dom"/>
</dbReference>
<dbReference type="PATRIC" id="fig|1365257.3.peg.4757"/>
<accession>A0A167J9B7</accession>
<dbReference type="InterPro" id="IPR010071">
    <property type="entry name" value="AA_adenyl_dom"/>
</dbReference>
<dbReference type="Gene3D" id="3.30.559.10">
    <property type="entry name" value="Chloramphenicol acetyltransferase-like domain"/>
    <property type="match status" value="1"/>
</dbReference>
<feature type="non-terminal residue" evidence="3">
    <location>
        <position position="633"/>
    </location>
</feature>
<dbReference type="GO" id="GO:0044550">
    <property type="term" value="P:secondary metabolite biosynthetic process"/>
    <property type="evidence" value="ECO:0007669"/>
    <property type="project" value="TreeGrafter"/>
</dbReference>
<dbReference type="InterPro" id="IPR045851">
    <property type="entry name" value="AMP-bd_C_sf"/>
</dbReference>
<feature type="domain" description="AMP-dependent synthetase/ligase" evidence="1">
    <location>
        <begin position="183"/>
        <end position="527"/>
    </location>
</feature>
<evidence type="ECO:0008006" key="5">
    <source>
        <dbReference type="Google" id="ProtNLM"/>
    </source>
</evidence>
<proteinExistence type="predicted"/>
<dbReference type="PANTHER" id="PTHR45527:SF1">
    <property type="entry name" value="FATTY ACID SYNTHASE"/>
    <property type="match status" value="1"/>
</dbReference>
<dbReference type="InterPro" id="IPR023213">
    <property type="entry name" value="CAT-like_dom_sf"/>
</dbReference>
<evidence type="ECO:0000259" key="2">
    <source>
        <dbReference type="Pfam" id="PF00668"/>
    </source>
</evidence>
<dbReference type="RefSeq" id="WP_155734483.1">
    <property type="nucleotide sequence ID" value="NZ_AUXX01000049.1"/>
</dbReference>
<name>A0A167J9B7_9GAMM</name>
<dbReference type="Gene3D" id="2.30.38.10">
    <property type="entry name" value="Luciferase, Domain 3"/>
    <property type="match status" value="1"/>
</dbReference>
<evidence type="ECO:0000313" key="4">
    <source>
        <dbReference type="Proteomes" id="UP000076661"/>
    </source>
</evidence>
<evidence type="ECO:0000259" key="1">
    <source>
        <dbReference type="Pfam" id="PF00501"/>
    </source>
</evidence>
<dbReference type="GO" id="GO:0043041">
    <property type="term" value="P:amino acid activation for nonribosomal peptide biosynthetic process"/>
    <property type="evidence" value="ECO:0007669"/>
    <property type="project" value="TreeGrafter"/>
</dbReference>
<dbReference type="FunFam" id="3.40.50.980:FF:000001">
    <property type="entry name" value="Non-ribosomal peptide synthetase"/>
    <property type="match status" value="1"/>
</dbReference>
<dbReference type="Gene3D" id="3.40.50.980">
    <property type="match status" value="2"/>
</dbReference>
<gene>
    <name evidence="3" type="ORF">N478_26140</name>
</gene>
<dbReference type="GO" id="GO:0031177">
    <property type="term" value="F:phosphopantetheine binding"/>
    <property type="evidence" value="ECO:0007669"/>
    <property type="project" value="TreeGrafter"/>
</dbReference>
<dbReference type="AlphaFoldDB" id="A0A167J9B7"/>
<comment type="caution">
    <text evidence="3">The sequence shown here is derived from an EMBL/GenBank/DDBJ whole genome shotgun (WGS) entry which is preliminary data.</text>
</comment>
<dbReference type="GO" id="GO:0003824">
    <property type="term" value="F:catalytic activity"/>
    <property type="evidence" value="ECO:0007669"/>
    <property type="project" value="InterPro"/>
</dbReference>
<dbReference type="InterPro" id="IPR020845">
    <property type="entry name" value="AMP-binding_CS"/>
</dbReference>
<dbReference type="InterPro" id="IPR001242">
    <property type="entry name" value="Condensation_dom"/>
</dbReference>
<protein>
    <recommendedName>
        <fullName evidence="5">AMP-dependent synthetase/ligase domain-containing protein</fullName>
    </recommendedName>
</protein>
<dbReference type="Gene3D" id="3.30.559.30">
    <property type="entry name" value="Nonribosomal peptide synthetase, condensation domain"/>
    <property type="match status" value="1"/>
</dbReference>
<dbReference type="Pfam" id="PF00668">
    <property type="entry name" value="Condensation"/>
    <property type="match status" value="1"/>
</dbReference>
<dbReference type="CDD" id="cd05930">
    <property type="entry name" value="A_NRPS"/>
    <property type="match status" value="1"/>
</dbReference>
<sequence>NTLVLRVNTAHNTLTEYLNHVRQTHLDAQSNQDVPFEQLVDKLKVSRSLSHSPLFQIMVTTNTEFGVNSAEQKASFTLDEVSLSQIEQEEVQSKFDLEVGLNLTAEGIELEWTYDVALFDEEYISTLDRHLTRVLTELSQTASQSNQALQAITMLSEQETQRLLSEQEVTLPAPRQGSIHRLFEAQVAERASKSAVEKDGQSLTYQALNERANQLAKRLQNEHGVRSGSLVGICMSRSLDMAVSVLAILKAGAAYVPLDPEYPQARLAYMCNDTKVALVLCDTAHEDKLPEDVKTLSTLEASEYSSENLKDESDENSLAYVIYTSGSTGVPKGVMITHKSLVNYQAHIAHSYGISSEDRVLQFSSMSFDIFVEEFFGALCHGASLVFRNDEMMQSASGFYDYCEAHEISVVSLPTAYYESICRSERPQPAPLRLVIVGGEALKSTTVAAHLKGRDGVQLINSYGPTEATITAITHVVQSADSNGVVPIGKRNLGVELLVLSPDGSLSPMGGQGELYIGGACLAAGYLNQEQKTAESFIDNPYYGVAGSRSKKLYKTGDLVRYLADGNLQFVGRVDGQVKVNGYRIEVDEITVQLSNLAGVDSALVLHDKEQQVHRLHAFIARQAGGTLNDEEF</sequence>